<evidence type="ECO:0000313" key="2">
    <source>
        <dbReference type="Proteomes" id="UP000027463"/>
    </source>
</evidence>
<sequence length="59" mass="6344">MVAYPAVGPGDQDAIKPDFENGMLLLLRMEMRFRSGLPCPAHVPGDCGAPGFEVKQGQQ</sequence>
<protein>
    <submittedName>
        <fullName evidence="1">Uncharacterized protein</fullName>
    </submittedName>
</protein>
<dbReference type="Proteomes" id="UP000027463">
    <property type="component" value="Unassembled WGS sequence"/>
</dbReference>
<organism evidence="1 2">
    <name type="scientific">Thalassospira permensis NBRC 106175</name>
    <dbReference type="NCBI Taxonomy" id="1353532"/>
    <lineage>
        <taxon>Bacteria</taxon>
        <taxon>Pseudomonadati</taxon>
        <taxon>Pseudomonadota</taxon>
        <taxon>Alphaproteobacteria</taxon>
        <taxon>Rhodospirillales</taxon>
        <taxon>Thalassospiraceae</taxon>
        <taxon>Thalassospira</taxon>
    </lineage>
</organism>
<accession>A0ABR4TM23</accession>
<gene>
    <name evidence="1" type="ORF">SMB34_04485</name>
</gene>
<name>A0ABR4TM23_9PROT</name>
<proteinExistence type="predicted"/>
<evidence type="ECO:0000313" key="1">
    <source>
        <dbReference type="EMBL" id="KEO55673.1"/>
    </source>
</evidence>
<comment type="caution">
    <text evidence="1">The sequence shown here is derived from an EMBL/GenBank/DDBJ whole genome shotgun (WGS) entry which is preliminary data.</text>
</comment>
<dbReference type="EMBL" id="AUNC01000023">
    <property type="protein sequence ID" value="KEO55673.1"/>
    <property type="molecule type" value="Genomic_DNA"/>
</dbReference>
<keyword evidence="2" id="KW-1185">Reference proteome</keyword>
<reference evidence="1 2" key="1">
    <citation type="submission" date="2013-07" db="EMBL/GenBank/DDBJ databases">
        <title>Thalassospira permensis NBRC 106175 Genome Sequencing.</title>
        <authorList>
            <person name="Lai Q."/>
            <person name="Shao Z."/>
        </authorList>
    </citation>
    <scope>NUCLEOTIDE SEQUENCE [LARGE SCALE GENOMIC DNA]</scope>
    <source>
        <strain evidence="1 2">NBRC 106175</strain>
    </source>
</reference>